<gene>
    <name evidence="3" type="ORF">OKA05_17135</name>
</gene>
<evidence type="ECO:0000256" key="2">
    <source>
        <dbReference type="SAM" id="SignalP"/>
    </source>
</evidence>
<evidence type="ECO:0000313" key="3">
    <source>
        <dbReference type="EMBL" id="MCW1924293.1"/>
    </source>
</evidence>
<feature type="signal peptide" evidence="2">
    <location>
        <begin position="1"/>
        <end position="19"/>
    </location>
</feature>
<dbReference type="EMBL" id="JAPDDT010000007">
    <property type="protein sequence ID" value="MCW1924293.1"/>
    <property type="molecule type" value="Genomic_DNA"/>
</dbReference>
<feature type="region of interest" description="Disordered" evidence="1">
    <location>
        <begin position="216"/>
        <end position="235"/>
    </location>
</feature>
<comment type="caution">
    <text evidence="3">The sequence shown here is derived from an EMBL/GenBank/DDBJ whole genome shotgun (WGS) entry which is preliminary data.</text>
</comment>
<organism evidence="3 4">
    <name type="scientific">Luteolibacter arcticus</name>
    <dbReference type="NCBI Taxonomy" id="1581411"/>
    <lineage>
        <taxon>Bacteria</taxon>
        <taxon>Pseudomonadati</taxon>
        <taxon>Verrucomicrobiota</taxon>
        <taxon>Verrucomicrobiia</taxon>
        <taxon>Verrucomicrobiales</taxon>
        <taxon>Verrucomicrobiaceae</taxon>
        <taxon>Luteolibacter</taxon>
    </lineage>
</organism>
<proteinExistence type="predicted"/>
<keyword evidence="2" id="KW-0732">Signal</keyword>
<name>A0ABT3GL94_9BACT</name>
<sequence>MNFRCLFLALLLSPVLSSAAPALRVLPWDAEIAARKFALVSGESAVEIKDLHPSKRSPFFRVKGDGPVFVRALDKQGADGKPAQHACTIAETIKHPLLVLLPDPKDPTGIRAVVFDDNPAGFRWGSYRFLNATPKELEVQLEKKAIRVPPGWKPVDLDLGGANRGFSAAFAFPGGLAKPLYSAVWEYDKETRTLCFLVPGTDPRLGPVGVKAVPEDRKTMELDLPKEEPGTAKQP</sequence>
<protein>
    <submittedName>
        <fullName evidence="3">Uncharacterized protein</fullName>
    </submittedName>
</protein>
<accession>A0ABT3GL94</accession>
<dbReference type="Proteomes" id="UP001320876">
    <property type="component" value="Unassembled WGS sequence"/>
</dbReference>
<reference evidence="3 4" key="1">
    <citation type="submission" date="2022-10" db="EMBL/GenBank/DDBJ databases">
        <title>Luteolibacter arcticus strain CCTCC AB 2014275, whole genome shotgun sequencing project.</title>
        <authorList>
            <person name="Zhao G."/>
            <person name="Shen L."/>
        </authorList>
    </citation>
    <scope>NUCLEOTIDE SEQUENCE [LARGE SCALE GENOMIC DNA]</scope>
    <source>
        <strain evidence="3 4">CCTCC AB 2014275</strain>
    </source>
</reference>
<evidence type="ECO:0000313" key="4">
    <source>
        <dbReference type="Proteomes" id="UP001320876"/>
    </source>
</evidence>
<evidence type="ECO:0000256" key="1">
    <source>
        <dbReference type="SAM" id="MobiDB-lite"/>
    </source>
</evidence>
<keyword evidence="4" id="KW-1185">Reference proteome</keyword>
<feature type="chain" id="PRO_5045839613" evidence="2">
    <location>
        <begin position="20"/>
        <end position="235"/>
    </location>
</feature>